<accession>A0A1S3XCQ8</accession>
<evidence type="ECO:0000313" key="6">
    <source>
        <dbReference type="RefSeq" id="XP_016437609.1"/>
    </source>
</evidence>
<sequence length="708" mass="79345">MSFNDQPDDNLYMDSRATNHMVQFAGTLINPSPFKGNDSVMVGNGDKLSITHIGNKNIGRNLYLKDDFVVPKLKKNLISVSKFVKDNACSLEFTDEDFIVKDKKTRITLAKGNKRNDLYTLEGNLHEALAITKIEKNSYTICCQMGKSCKLSFPVSNKREIAPLTKIHYDLWGPAPVASSQGIKYYAIFVDDCYSLLRKGYICYHPQSRKVFISRHVIFDELHLPYLSPTTDLNVDSSSSHFTTFREFFNSVAAPSSFEENVNDEQPQLGVSALPSLFKTLPACTTEHLDVPTHSNQQDQSPLALAPISPQSTGSFSSTSTSHSTTSSSNSSHLDISNTPGIELFVDLPPIPCTTNLQVNSHPKPMPPSRPQNPSNTHHMLTRAKTSLIHNPTFEVLTATTMLDTKEPNTIKDTLSRPHWVSTMHEELQALRKNKAWVLVLRQPHMNFIGSKCVFKTKLKADGSVERFKARLVAKGYNQIEGVDFEDTFSPVIKETIVRIVFSIATTLNWPIRQLDVKNAFLHGDLKEIVFMEQPPGFKDLIFPHHVCRLKKAFYGLKQAPKIGLAAHFLAGPHQVCVFLGLNCISWSSRKQNTVAKSSAEAEYRSLASLPAEVTWVTYILKNIVISLSQPPVLFTDNINALHLTANPVLHARIKHVELDYHFVREKVVQRAMVTKFIPSMSQTVPRVTVGIFYVAKPMFEGVLHEVV</sequence>
<dbReference type="GO" id="GO:0004190">
    <property type="term" value="F:aspartic-type endopeptidase activity"/>
    <property type="evidence" value="ECO:0007669"/>
    <property type="project" value="UniProtKB-KW"/>
</dbReference>
<keyword evidence="1" id="KW-0064">Aspartyl protease</keyword>
<evidence type="ECO:0000256" key="2">
    <source>
        <dbReference type="SAM" id="MobiDB-lite"/>
    </source>
</evidence>
<dbReference type="SUPFAM" id="SSF56672">
    <property type="entry name" value="DNA/RNA polymerases"/>
    <property type="match status" value="1"/>
</dbReference>
<name>A0A1S3XCQ8_TOBAC</name>
<dbReference type="CDD" id="cd09272">
    <property type="entry name" value="RNase_HI_RT_Ty1"/>
    <property type="match status" value="1"/>
</dbReference>
<organism evidence="6">
    <name type="scientific">Nicotiana tabacum</name>
    <name type="common">Common tobacco</name>
    <dbReference type="NCBI Taxonomy" id="4097"/>
    <lineage>
        <taxon>Eukaryota</taxon>
        <taxon>Viridiplantae</taxon>
        <taxon>Streptophyta</taxon>
        <taxon>Embryophyta</taxon>
        <taxon>Tracheophyta</taxon>
        <taxon>Spermatophyta</taxon>
        <taxon>Magnoliopsida</taxon>
        <taxon>eudicotyledons</taxon>
        <taxon>Gunneridae</taxon>
        <taxon>Pentapetalae</taxon>
        <taxon>asterids</taxon>
        <taxon>lamiids</taxon>
        <taxon>Solanales</taxon>
        <taxon>Solanaceae</taxon>
        <taxon>Nicotianoideae</taxon>
        <taxon>Nicotianeae</taxon>
        <taxon>Nicotiana</taxon>
    </lineage>
</organism>
<feature type="domain" description="Retrovirus-related Pol polyprotein from transposon TNT 1-94-like beta-barrel" evidence="4">
    <location>
        <begin position="12"/>
        <end position="86"/>
    </location>
</feature>
<proteinExistence type="predicted"/>
<feature type="region of interest" description="Disordered" evidence="2">
    <location>
        <begin position="290"/>
        <end position="335"/>
    </location>
</feature>
<keyword evidence="1" id="KW-0645">Protease</keyword>
<dbReference type="InterPro" id="IPR043502">
    <property type="entry name" value="DNA/RNA_pol_sf"/>
</dbReference>
<dbReference type="PANTHER" id="PTHR11439">
    <property type="entry name" value="GAG-POL-RELATED RETROTRANSPOSON"/>
    <property type="match status" value="1"/>
</dbReference>
<keyword evidence="1" id="KW-0378">Hydrolase</keyword>
<dbReference type="Pfam" id="PF25597">
    <property type="entry name" value="SH3_retrovirus"/>
    <property type="match status" value="1"/>
</dbReference>
<dbReference type="InterPro" id="IPR057670">
    <property type="entry name" value="SH3_retrovirus"/>
</dbReference>
<feature type="region of interest" description="Disordered" evidence="2">
    <location>
        <begin position="359"/>
        <end position="378"/>
    </location>
</feature>
<feature type="domain" description="Reverse transcriptase Ty1/copia-type" evidence="3">
    <location>
        <begin position="434"/>
        <end position="563"/>
    </location>
</feature>
<dbReference type="InterPro" id="IPR054722">
    <property type="entry name" value="PolX-like_BBD"/>
</dbReference>
<evidence type="ECO:0000259" key="4">
    <source>
        <dbReference type="Pfam" id="PF22936"/>
    </source>
</evidence>
<dbReference type="AlphaFoldDB" id="A0A1S3XCQ8"/>
<dbReference type="PANTHER" id="PTHR11439:SF455">
    <property type="entry name" value="RLK (RECEPTOR-LIKE PROTEIN KINASE) 8, PUTATIVE-RELATED"/>
    <property type="match status" value="1"/>
</dbReference>
<dbReference type="Pfam" id="PF07727">
    <property type="entry name" value="RVT_2"/>
    <property type="match status" value="1"/>
</dbReference>
<feature type="compositionally biased region" description="Low complexity" evidence="2">
    <location>
        <begin position="309"/>
        <end position="332"/>
    </location>
</feature>
<evidence type="ECO:0008006" key="7">
    <source>
        <dbReference type="Google" id="ProtNLM"/>
    </source>
</evidence>
<dbReference type="RefSeq" id="XP_016437609.1">
    <property type="nucleotide sequence ID" value="XM_016582123.1"/>
</dbReference>
<dbReference type="OrthoDB" id="7473114at2759"/>
<gene>
    <name evidence="6" type="primary">LOC107763632</name>
</gene>
<evidence type="ECO:0000259" key="5">
    <source>
        <dbReference type="Pfam" id="PF25597"/>
    </source>
</evidence>
<dbReference type="STRING" id="4097.A0A1S3XCQ8"/>
<feature type="domain" description="Retroviral polymerase SH3-like" evidence="5">
    <location>
        <begin position="194"/>
        <end position="228"/>
    </location>
</feature>
<evidence type="ECO:0000256" key="1">
    <source>
        <dbReference type="ARBA" id="ARBA00022750"/>
    </source>
</evidence>
<dbReference type="KEGG" id="nta:107763632"/>
<dbReference type="PaxDb" id="4097-A0A1S3XCQ8"/>
<dbReference type="InterPro" id="IPR013103">
    <property type="entry name" value="RVT_2"/>
</dbReference>
<protein>
    <recommendedName>
        <fullName evidence="7">Reverse transcriptase Ty1/copia-type domain-containing protein</fullName>
    </recommendedName>
</protein>
<evidence type="ECO:0000259" key="3">
    <source>
        <dbReference type="Pfam" id="PF07727"/>
    </source>
</evidence>
<reference evidence="6" key="1">
    <citation type="submission" date="2025-08" db="UniProtKB">
        <authorList>
            <consortium name="RefSeq"/>
        </authorList>
    </citation>
    <scope>IDENTIFICATION</scope>
</reference>
<dbReference type="OMA" id="HIGRIEC"/>
<dbReference type="Pfam" id="PF22936">
    <property type="entry name" value="Pol_BBD"/>
    <property type="match status" value="1"/>
</dbReference>